<gene>
    <name evidence="2" type="ORF">DPM19_13825</name>
</gene>
<dbReference type="EMBL" id="QLYX01000005">
    <property type="protein sequence ID" value="RAY14805.1"/>
    <property type="molecule type" value="Genomic_DNA"/>
</dbReference>
<dbReference type="Gene3D" id="3.30.565.10">
    <property type="entry name" value="Histidine kinase-like ATPase, C-terminal domain"/>
    <property type="match status" value="1"/>
</dbReference>
<feature type="region of interest" description="Disordered" evidence="1">
    <location>
        <begin position="165"/>
        <end position="187"/>
    </location>
</feature>
<organism evidence="2 3">
    <name type="scientific">Actinomadura craniellae</name>
    <dbReference type="NCBI Taxonomy" id="2231787"/>
    <lineage>
        <taxon>Bacteria</taxon>
        <taxon>Bacillati</taxon>
        <taxon>Actinomycetota</taxon>
        <taxon>Actinomycetes</taxon>
        <taxon>Streptosporangiales</taxon>
        <taxon>Thermomonosporaceae</taxon>
        <taxon>Actinomadura</taxon>
    </lineage>
</organism>
<dbReference type="PANTHER" id="PTHR35526">
    <property type="entry name" value="ANTI-SIGMA-F FACTOR RSBW-RELATED"/>
    <property type="match status" value="1"/>
</dbReference>
<protein>
    <recommendedName>
        <fullName evidence="4">ATP-binding protein</fullName>
    </recommendedName>
</protein>
<evidence type="ECO:0008006" key="4">
    <source>
        <dbReference type="Google" id="ProtNLM"/>
    </source>
</evidence>
<dbReference type="PANTHER" id="PTHR35526:SF3">
    <property type="entry name" value="ANTI-SIGMA-F FACTOR RSBW"/>
    <property type="match status" value="1"/>
</dbReference>
<sequence length="187" mass="19961">MVQASRLVEYAELAATKSAPGWARRLAVETLTGWGLPGACEVAQLVVSELVTNSVNALEKAAQQIAPEVPVVRFRLSAGLGRGGPVVTVEAWDQIPFPPVRRSPGAGEESGRGLFLVEAVAENWGWYWPDRQVSRDMEWCPAEPGRITQNTAVFGKVTWAVVAGGDEDGRPVGHGTGTNSAGTRRQA</sequence>
<feature type="compositionally biased region" description="Polar residues" evidence="1">
    <location>
        <begin position="177"/>
        <end position="187"/>
    </location>
</feature>
<keyword evidence="3" id="KW-1185">Reference proteome</keyword>
<evidence type="ECO:0000313" key="2">
    <source>
        <dbReference type="EMBL" id="RAY14805.1"/>
    </source>
</evidence>
<dbReference type="Proteomes" id="UP000251891">
    <property type="component" value="Unassembled WGS sequence"/>
</dbReference>
<dbReference type="InterPro" id="IPR036890">
    <property type="entry name" value="HATPase_C_sf"/>
</dbReference>
<name>A0A365H6R7_9ACTN</name>
<evidence type="ECO:0000256" key="1">
    <source>
        <dbReference type="SAM" id="MobiDB-lite"/>
    </source>
</evidence>
<reference evidence="2 3" key="1">
    <citation type="submission" date="2018-06" db="EMBL/GenBank/DDBJ databases">
        <title>Actinomadura craniellae sp. nov. isolated from marine sponge Craniella sp.</title>
        <authorList>
            <person name="Li L."/>
            <person name="Xu Q.H."/>
            <person name="Lin H.W."/>
            <person name="Lu Y.H."/>
        </authorList>
    </citation>
    <scope>NUCLEOTIDE SEQUENCE [LARGE SCALE GENOMIC DNA]</scope>
    <source>
        <strain evidence="2 3">LHW63021</strain>
    </source>
</reference>
<accession>A0A365H6R7</accession>
<comment type="caution">
    <text evidence="2">The sequence shown here is derived from an EMBL/GenBank/DDBJ whole genome shotgun (WGS) entry which is preliminary data.</text>
</comment>
<dbReference type="AlphaFoldDB" id="A0A365H6R7"/>
<dbReference type="CDD" id="cd16936">
    <property type="entry name" value="HATPase_RsbW-like"/>
    <property type="match status" value="1"/>
</dbReference>
<evidence type="ECO:0000313" key="3">
    <source>
        <dbReference type="Proteomes" id="UP000251891"/>
    </source>
</evidence>
<dbReference type="InterPro" id="IPR050267">
    <property type="entry name" value="Anti-sigma-factor_SerPK"/>
</dbReference>
<proteinExistence type="predicted"/>